<dbReference type="Gramene" id="EOY31896">
    <property type="protein sequence ID" value="EOY31896"/>
    <property type="gene ID" value="TCM_039234"/>
</dbReference>
<evidence type="ECO:0000313" key="2">
    <source>
        <dbReference type="Proteomes" id="UP000026915"/>
    </source>
</evidence>
<organism evidence="1 2">
    <name type="scientific">Theobroma cacao</name>
    <name type="common">Cacao</name>
    <name type="synonym">Cocoa</name>
    <dbReference type="NCBI Taxonomy" id="3641"/>
    <lineage>
        <taxon>Eukaryota</taxon>
        <taxon>Viridiplantae</taxon>
        <taxon>Streptophyta</taxon>
        <taxon>Embryophyta</taxon>
        <taxon>Tracheophyta</taxon>
        <taxon>Spermatophyta</taxon>
        <taxon>Magnoliopsida</taxon>
        <taxon>eudicotyledons</taxon>
        <taxon>Gunneridae</taxon>
        <taxon>Pentapetalae</taxon>
        <taxon>rosids</taxon>
        <taxon>malvids</taxon>
        <taxon>Malvales</taxon>
        <taxon>Malvaceae</taxon>
        <taxon>Byttnerioideae</taxon>
        <taxon>Theobroma</taxon>
    </lineage>
</organism>
<dbReference type="InParanoid" id="A0A061GQU5"/>
<protein>
    <submittedName>
        <fullName evidence="1">Uncharacterized protein</fullName>
    </submittedName>
</protein>
<keyword evidence="2" id="KW-1185">Reference proteome</keyword>
<reference evidence="1 2" key="1">
    <citation type="journal article" date="2013" name="Genome Biol.">
        <title>The genome sequence of the most widely cultivated cacao type and its use to identify candidate genes regulating pod color.</title>
        <authorList>
            <person name="Motamayor J.C."/>
            <person name="Mockaitis K."/>
            <person name="Schmutz J."/>
            <person name="Haiminen N."/>
            <person name="Iii D.L."/>
            <person name="Cornejo O."/>
            <person name="Findley S.D."/>
            <person name="Zheng P."/>
            <person name="Utro F."/>
            <person name="Royaert S."/>
            <person name="Saski C."/>
            <person name="Jenkins J."/>
            <person name="Podicheti R."/>
            <person name="Zhao M."/>
            <person name="Scheffler B.E."/>
            <person name="Stack J.C."/>
            <person name="Feltus F.A."/>
            <person name="Mustiga G.M."/>
            <person name="Amores F."/>
            <person name="Phillips W."/>
            <person name="Marelli J.P."/>
            <person name="May G.D."/>
            <person name="Shapiro H."/>
            <person name="Ma J."/>
            <person name="Bustamante C.D."/>
            <person name="Schnell R.J."/>
            <person name="Main D."/>
            <person name="Gilbert D."/>
            <person name="Parida L."/>
            <person name="Kuhn D.N."/>
        </authorList>
    </citation>
    <scope>NUCLEOTIDE SEQUENCE [LARGE SCALE GENOMIC DNA]</scope>
    <source>
        <strain evidence="2">cv. Matina 1-6</strain>
    </source>
</reference>
<proteinExistence type="predicted"/>
<accession>A0A061GQU5</accession>
<dbReference type="AlphaFoldDB" id="A0A061GQU5"/>
<evidence type="ECO:0000313" key="1">
    <source>
        <dbReference type="EMBL" id="EOY31896.1"/>
    </source>
</evidence>
<name>A0A061GQU5_THECC</name>
<dbReference type="Proteomes" id="UP000026915">
    <property type="component" value="Chromosome 9"/>
</dbReference>
<gene>
    <name evidence="1" type="ORF">TCM_039234</name>
</gene>
<dbReference type="HOGENOM" id="CLU_2727353_0_0_1"/>
<sequence length="72" mass="8773">MIQMSKPKRYKRVRDAKKLENFFFDIEQYIPAVRTKLEEDKVVMAAIYLVRKVMVVFQICLYRVPHQHLDRT</sequence>
<dbReference type="EMBL" id="CM001887">
    <property type="protein sequence ID" value="EOY31896.1"/>
    <property type="molecule type" value="Genomic_DNA"/>
</dbReference>